<organism evidence="12">
    <name type="scientific">Amphimedon queenslandica</name>
    <name type="common">Sponge</name>
    <dbReference type="NCBI Taxonomy" id="400682"/>
    <lineage>
        <taxon>Eukaryota</taxon>
        <taxon>Metazoa</taxon>
        <taxon>Porifera</taxon>
        <taxon>Demospongiae</taxon>
        <taxon>Heteroscleromorpha</taxon>
        <taxon>Haplosclerida</taxon>
        <taxon>Niphatidae</taxon>
        <taxon>Amphimedon</taxon>
    </lineage>
</organism>
<dbReference type="GO" id="GO:0000139">
    <property type="term" value="C:Golgi membrane"/>
    <property type="evidence" value="ECO:0007669"/>
    <property type="project" value="TreeGrafter"/>
</dbReference>
<evidence type="ECO:0000256" key="4">
    <source>
        <dbReference type="ARBA" id="ARBA00022853"/>
    </source>
</evidence>
<dbReference type="eggNOG" id="KOG3138">
    <property type="taxonomic scope" value="Eukaryota"/>
</dbReference>
<evidence type="ECO:0000256" key="6">
    <source>
        <dbReference type="ARBA" id="ARBA00025774"/>
    </source>
</evidence>
<evidence type="ECO:0000256" key="1">
    <source>
        <dbReference type="ARBA" id="ARBA00013184"/>
    </source>
</evidence>
<gene>
    <name evidence="12" type="primary">100634882</name>
</gene>
<keyword evidence="4" id="KW-0156">Chromatin regulator</keyword>
<evidence type="ECO:0000313" key="13">
    <source>
        <dbReference type="Proteomes" id="UP000007879"/>
    </source>
</evidence>
<comment type="catalytic activity">
    <reaction evidence="9">
        <text>L-lysyl-[protein] + acetyl-CoA = N(6)-acetyl-L-lysyl-[protein] + CoA + H(+)</text>
        <dbReference type="Rhea" id="RHEA:45948"/>
        <dbReference type="Rhea" id="RHEA-COMP:9752"/>
        <dbReference type="Rhea" id="RHEA-COMP:10731"/>
        <dbReference type="ChEBI" id="CHEBI:15378"/>
        <dbReference type="ChEBI" id="CHEBI:29969"/>
        <dbReference type="ChEBI" id="CHEBI:57287"/>
        <dbReference type="ChEBI" id="CHEBI:57288"/>
        <dbReference type="ChEBI" id="CHEBI:61930"/>
        <dbReference type="EC" id="2.3.1.48"/>
    </reaction>
</comment>
<dbReference type="InParanoid" id="A0A1X7VP89"/>
<dbReference type="GO" id="GO:0007059">
    <property type="term" value="P:chromosome segregation"/>
    <property type="evidence" value="ECO:0007669"/>
    <property type="project" value="UniProtKB-KW"/>
</dbReference>
<dbReference type="Gene3D" id="3.40.630.30">
    <property type="match status" value="1"/>
</dbReference>
<proteinExistence type="inferred from homology"/>
<keyword evidence="5" id="KW-0012">Acyltransferase</keyword>
<dbReference type="AlphaFoldDB" id="A0A1X7VP89"/>
<keyword evidence="13" id="KW-1185">Reference proteome</keyword>
<dbReference type="PANTHER" id="PTHR14744">
    <property type="entry name" value="N-ALPHA-ACETYLTRANSFERASE 60"/>
    <property type="match status" value="1"/>
</dbReference>
<evidence type="ECO:0000256" key="5">
    <source>
        <dbReference type="ARBA" id="ARBA00023315"/>
    </source>
</evidence>
<dbReference type="KEGG" id="aqu:100634882"/>
<dbReference type="EC" id="2.3.1.48" evidence="1"/>
<dbReference type="EC" id="2.3.1.259" evidence="7"/>
<evidence type="ECO:0000259" key="11">
    <source>
        <dbReference type="PROSITE" id="PS51186"/>
    </source>
</evidence>
<evidence type="ECO:0000256" key="3">
    <source>
        <dbReference type="ARBA" id="ARBA00022829"/>
    </source>
</evidence>
<comment type="similarity">
    <text evidence="6">Belongs to the acetyltransferase family. NAA60 subfamily.</text>
</comment>
<dbReference type="CDD" id="cd04301">
    <property type="entry name" value="NAT_SF"/>
    <property type="match status" value="1"/>
</dbReference>
<evidence type="ECO:0000256" key="10">
    <source>
        <dbReference type="ARBA" id="ARBA00048848"/>
    </source>
</evidence>
<dbReference type="OrthoDB" id="47017at2759"/>
<dbReference type="OMA" id="IHFYKKM"/>
<comment type="catalytic activity">
    <reaction evidence="10">
        <text>N-terminal L-methionyl-[transmembrane protein] + acetyl-CoA = N-terminal N(alpha)-acetyl-L-methionyl-[transmembrane protein] + CoA + H(+)</text>
        <dbReference type="Rhea" id="RHEA:50604"/>
        <dbReference type="Rhea" id="RHEA-COMP:12745"/>
        <dbReference type="Rhea" id="RHEA-COMP:12746"/>
        <dbReference type="ChEBI" id="CHEBI:15378"/>
        <dbReference type="ChEBI" id="CHEBI:57287"/>
        <dbReference type="ChEBI" id="CHEBI:57288"/>
        <dbReference type="ChEBI" id="CHEBI:64731"/>
        <dbReference type="ChEBI" id="CHEBI:133414"/>
        <dbReference type="EC" id="2.3.1.259"/>
    </reaction>
</comment>
<keyword evidence="2" id="KW-0808">Transferase</keyword>
<evidence type="ECO:0000256" key="7">
    <source>
        <dbReference type="ARBA" id="ARBA00026111"/>
    </source>
</evidence>
<evidence type="ECO:0000256" key="9">
    <source>
        <dbReference type="ARBA" id="ARBA00048017"/>
    </source>
</evidence>
<dbReference type="STRING" id="400682.A0A1X7VP89"/>
<dbReference type="InterPro" id="IPR045141">
    <property type="entry name" value="NAA60-like"/>
</dbReference>
<accession>A0A1X7VP89</accession>
<dbReference type="SUPFAM" id="SSF55729">
    <property type="entry name" value="Acyl-CoA N-acyltransferases (Nat)"/>
    <property type="match status" value="1"/>
</dbReference>
<keyword evidence="3" id="KW-0159">Chromosome partition</keyword>
<evidence type="ECO:0000313" key="12">
    <source>
        <dbReference type="EnsemblMetazoa" id="Aqu2.1.41655_001"/>
    </source>
</evidence>
<evidence type="ECO:0000256" key="2">
    <source>
        <dbReference type="ARBA" id="ARBA00022679"/>
    </source>
</evidence>
<reference evidence="13" key="1">
    <citation type="journal article" date="2010" name="Nature">
        <title>The Amphimedon queenslandica genome and the evolution of animal complexity.</title>
        <authorList>
            <person name="Srivastava M."/>
            <person name="Simakov O."/>
            <person name="Chapman J."/>
            <person name="Fahey B."/>
            <person name="Gauthier M.E."/>
            <person name="Mitros T."/>
            <person name="Richards G.S."/>
            <person name="Conaco C."/>
            <person name="Dacre M."/>
            <person name="Hellsten U."/>
            <person name="Larroux C."/>
            <person name="Putnam N.H."/>
            <person name="Stanke M."/>
            <person name="Adamska M."/>
            <person name="Darling A."/>
            <person name="Degnan S.M."/>
            <person name="Oakley T.H."/>
            <person name="Plachetzki D.C."/>
            <person name="Zhai Y."/>
            <person name="Adamski M."/>
            <person name="Calcino A."/>
            <person name="Cummins S.F."/>
            <person name="Goodstein D.M."/>
            <person name="Harris C."/>
            <person name="Jackson D.J."/>
            <person name="Leys S.P."/>
            <person name="Shu S."/>
            <person name="Woodcroft B.J."/>
            <person name="Vervoort M."/>
            <person name="Kosik K.S."/>
            <person name="Manning G."/>
            <person name="Degnan B.M."/>
            <person name="Rokhsar D.S."/>
        </authorList>
    </citation>
    <scope>NUCLEOTIDE SEQUENCE [LARGE SCALE GENOMIC DNA]</scope>
</reference>
<feature type="domain" description="N-acetyltransferase" evidence="11">
    <location>
        <begin position="5"/>
        <end position="176"/>
    </location>
</feature>
<dbReference type="Proteomes" id="UP000007879">
    <property type="component" value="Unassembled WGS sequence"/>
</dbReference>
<dbReference type="GO" id="GO:0120518">
    <property type="term" value="F:protein N-terminal-methionine acetyltransferase activity"/>
    <property type="evidence" value="ECO:0007669"/>
    <property type="project" value="UniProtKB-EC"/>
</dbReference>
<dbReference type="Pfam" id="PF00583">
    <property type="entry name" value="Acetyltransf_1"/>
    <property type="match status" value="1"/>
</dbReference>
<dbReference type="EnsemblMetazoa" id="XM_003383364.3">
    <property type="protein sequence ID" value="XP_003383412.1"/>
    <property type="gene ID" value="LOC100634882"/>
</dbReference>
<name>A0A1X7VP89_AMPQE</name>
<protein>
    <recommendedName>
        <fullName evidence="8">N-alpha-acetyltransferase 60</fullName>
        <ecNumber evidence="7">2.3.1.259</ecNumber>
        <ecNumber evidence="1">2.3.1.48</ecNumber>
    </recommendedName>
</protein>
<reference evidence="12" key="2">
    <citation type="submission" date="2017-05" db="UniProtKB">
        <authorList>
            <consortium name="EnsemblMetazoa"/>
        </authorList>
    </citation>
    <scope>IDENTIFICATION</scope>
</reference>
<dbReference type="InterPro" id="IPR016181">
    <property type="entry name" value="Acyl_CoA_acyltransferase"/>
</dbReference>
<dbReference type="EnsemblMetazoa" id="Aqu2.1.41655_001">
    <property type="protein sequence ID" value="Aqu2.1.41655_001"/>
    <property type="gene ID" value="Aqu2.1.41655"/>
</dbReference>
<evidence type="ECO:0000256" key="8">
    <source>
        <dbReference type="ARBA" id="ARBA00026144"/>
    </source>
</evidence>
<dbReference type="PROSITE" id="PS51186">
    <property type="entry name" value="GNAT"/>
    <property type="match status" value="1"/>
</dbReference>
<dbReference type="PANTHER" id="PTHR14744:SF15">
    <property type="entry name" value="N-ALPHA-ACETYLTRANSFERASE 60"/>
    <property type="match status" value="1"/>
</dbReference>
<dbReference type="InterPro" id="IPR000182">
    <property type="entry name" value="GNAT_dom"/>
</dbReference>
<sequence length="225" mass="25956">MDQKLYYRQMSYQDKDLMQGLCNECFPLEYPESWFDGLLREDRYTYTLGAYEIETGTMVGMIVGQIQSIRQIENEYGFVLEEASPNDCVMYITIFGVSERYRCKGVGSYLMQSLINYSITETNCNLIYLHVEAVNSTAITFYQRRGFTYHCTDVGYYMLPGDTTQSDGLVLIQFINNGRPYKKSFDNWCKRSISGNPIMQCLGGVVKGPFSSIRHIWHRSMSSPS</sequence>
<dbReference type="GO" id="GO:0004402">
    <property type="term" value="F:histone acetyltransferase activity"/>
    <property type="evidence" value="ECO:0007669"/>
    <property type="project" value="TreeGrafter"/>
</dbReference>